<dbReference type="PROSITE" id="PS51257">
    <property type="entry name" value="PROKAR_LIPOPROTEIN"/>
    <property type="match status" value="1"/>
</dbReference>
<dbReference type="Proteomes" id="UP001160334">
    <property type="component" value="Unassembled WGS sequence"/>
</dbReference>
<dbReference type="EMBL" id="JARXVC010000007">
    <property type="protein sequence ID" value="MDH6281928.1"/>
    <property type="molecule type" value="Genomic_DNA"/>
</dbReference>
<sequence>MSQRSGMSRRTRVAPSLVLGSMLLGAGMLVAGCSTEVHGAAHPVDVQRAGSQSLGDMLLEPSTFPPQYPAVVLPPQAVSQAAPDLTGIAPGAKVDPAGCKPPSQDYGPDSTAMVVGTDSANRSTITIELVRVDTPLSEFAAYVVDCPEVTATRNGVDAVVRTALTPPPQIDADETLALRRSVSSGRGEQAVTQSMVTLLAQIDGVRVQATAMSFGDVTDPEVLGALFASAVAKVRAG</sequence>
<dbReference type="Pfam" id="PF18702">
    <property type="entry name" value="DUF5642"/>
    <property type="match status" value="1"/>
</dbReference>
<proteinExistence type="predicted"/>
<accession>A0ABT6MC81</accession>
<gene>
    <name evidence="2" type="ORF">M2280_003150</name>
</gene>
<name>A0ABT6MC81_9NOCA</name>
<dbReference type="InterPro" id="IPR041313">
    <property type="entry name" value="DUF5642"/>
</dbReference>
<evidence type="ECO:0000313" key="3">
    <source>
        <dbReference type="Proteomes" id="UP001160334"/>
    </source>
</evidence>
<evidence type="ECO:0000313" key="2">
    <source>
        <dbReference type="EMBL" id="MDH6281928.1"/>
    </source>
</evidence>
<protein>
    <recommendedName>
        <fullName evidence="1">DUF5642 domain-containing protein</fullName>
    </recommendedName>
</protein>
<dbReference type="RefSeq" id="WP_280761230.1">
    <property type="nucleotide sequence ID" value="NZ_JARXVC010000007.1"/>
</dbReference>
<organism evidence="2 3">
    <name type="scientific">Prescottella agglutinans</name>
    <dbReference type="NCBI Taxonomy" id="1644129"/>
    <lineage>
        <taxon>Bacteria</taxon>
        <taxon>Bacillati</taxon>
        <taxon>Actinomycetota</taxon>
        <taxon>Actinomycetes</taxon>
        <taxon>Mycobacteriales</taxon>
        <taxon>Nocardiaceae</taxon>
        <taxon>Prescottella</taxon>
    </lineage>
</organism>
<comment type="caution">
    <text evidence="2">The sequence shown here is derived from an EMBL/GenBank/DDBJ whole genome shotgun (WGS) entry which is preliminary data.</text>
</comment>
<reference evidence="2 3" key="1">
    <citation type="submission" date="2023-04" db="EMBL/GenBank/DDBJ databases">
        <title>Forest soil microbial communities from Buena Vista Peninsula, Colon Province, Panama.</title>
        <authorList>
            <person name="Bouskill N."/>
        </authorList>
    </citation>
    <scope>NUCLEOTIDE SEQUENCE [LARGE SCALE GENOMIC DNA]</scope>
    <source>
        <strain evidence="2 3">CFH S0262</strain>
    </source>
</reference>
<evidence type="ECO:0000259" key="1">
    <source>
        <dbReference type="Pfam" id="PF18702"/>
    </source>
</evidence>
<keyword evidence="3" id="KW-1185">Reference proteome</keyword>
<feature type="domain" description="DUF5642" evidence="1">
    <location>
        <begin position="62"/>
        <end position="220"/>
    </location>
</feature>